<name>A0ABQ8T1V8_PERAM</name>
<reference evidence="1 2" key="1">
    <citation type="journal article" date="2022" name="Allergy">
        <title>Genome assembly and annotation of Periplaneta americana reveal a comprehensive cockroach allergen profile.</title>
        <authorList>
            <person name="Wang L."/>
            <person name="Xiong Q."/>
            <person name="Saelim N."/>
            <person name="Wang L."/>
            <person name="Nong W."/>
            <person name="Wan A.T."/>
            <person name="Shi M."/>
            <person name="Liu X."/>
            <person name="Cao Q."/>
            <person name="Hui J.H.L."/>
            <person name="Sookrung N."/>
            <person name="Leung T.F."/>
            <person name="Tungtrongchitr A."/>
            <person name="Tsui S.K.W."/>
        </authorList>
    </citation>
    <scope>NUCLEOTIDE SEQUENCE [LARGE SCALE GENOMIC DNA]</scope>
    <source>
        <strain evidence="1">PWHHKU_190912</strain>
    </source>
</reference>
<protein>
    <recommendedName>
        <fullName evidence="3">Reverse transcriptase domain-containing protein</fullName>
    </recommendedName>
</protein>
<dbReference type="PANTHER" id="PTHR36688:SF1">
    <property type="entry name" value="ENDONUCLEASE_EXONUCLEASE_PHOSPHATASE DOMAIN-CONTAINING PROTEIN"/>
    <property type="match status" value="1"/>
</dbReference>
<evidence type="ECO:0000313" key="2">
    <source>
        <dbReference type="Proteomes" id="UP001148838"/>
    </source>
</evidence>
<dbReference type="PANTHER" id="PTHR36688">
    <property type="entry name" value="ENDO/EXONUCLEASE/PHOSPHATASE DOMAIN-CONTAINING PROTEIN"/>
    <property type="match status" value="1"/>
</dbReference>
<organism evidence="1 2">
    <name type="scientific">Periplaneta americana</name>
    <name type="common">American cockroach</name>
    <name type="synonym">Blatta americana</name>
    <dbReference type="NCBI Taxonomy" id="6978"/>
    <lineage>
        <taxon>Eukaryota</taxon>
        <taxon>Metazoa</taxon>
        <taxon>Ecdysozoa</taxon>
        <taxon>Arthropoda</taxon>
        <taxon>Hexapoda</taxon>
        <taxon>Insecta</taxon>
        <taxon>Pterygota</taxon>
        <taxon>Neoptera</taxon>
        <taxon>Polyneoptera</taxon>
        <taxon>Dictyoptera</taxon>
        <taxon>Blattodea</taxon>
        <taxon>Blattoidea</taxon>
        <taxon>Blattidae</taxon>
        <taxon>Blattinae</taxon>
        <taxon>Periplaneta</taxon>
    </lineage>
</organism>
<dbReference type="Proteomes" id="UP001148838">
    <property type="component" value="Unassembled WGS sequence"/>
</dbReference>
<accession>A0ABQ8T1V8</accession>
<comment type="caution">
    <text evidence="1">The sequence shown here is derived from an EMBL/GenBank/DDBJ whole genome shotgun (WGS) entry which is preliminary data.</text>
</comment>
<evidence type="ECO:0008006" key="3">
    <source>
        <dbReference type="Google" id="ProtNLM"/>
    </source>
</evidence>
<dbReference type="InterPro" id="IPR027417">
    <property type="entry name" value="P-loop_NTPase"/>
</dbReference>
<evidence type="ECO:0000313" key="1">
    <source>
        <dbReference type="EMBL" id="KAJ4440441.1"/>
    </source>
</evidence>
<proteinExistence type="predicted"/>
<sequence>MVQKVKIFYRTKSLEDVKDHIFLLLFQCDIKPFDALASDERMDKFCEYLGVASWFPTSAKTDINITEAVLCLIEKIRENLLDPRNVPRKDPQIVSLSSRPKTDDKGKCYYTWKLVYITAISKQKKNPKVSANRRPISLINDLGKVFERILLTRLLQSVPNLIPPYQAAYQQGLSTTHQLLRLVEQTTIGFNNRATTVAIFLDVKNLPETDVTRLALYADDTLAYTTHRNADLAIGRLQRYVHLIEEWFQHWCLLVNTMKSQVIAFSRTRSVPQTKLTLYGTALEFQDSVKYLGIHLDSRLLWHTNAAQIHEQKQ</sequence>
<keyword evidence="2" id="KW-1185">Reference proteome</keyword>
<dbReference type="SUPFAM" id="SSF52540">
    <property type="entry name" value="P-loop containing nucleoside triphosphate hydrolases"/>
    <property type="match status" value="1"/>
</dbReference>
<dbReference type="InterPro" id="IPR052560">
    <property type="entry name" value="RdDP_mobile_element"/>
</dbReference>
<dbReference type="EMBL" id="JAJSOF020000017">
    <property type="protein sequence ID" value="KAJ4440441.1"/>
    <property type="molecule type" value="Genomic_DNA"/>
</dbReference>
<gene>
    <name evidence="1" type="ORF">ANN_08582</name>
</gene>